<accession>A0A225NT66</accession>
<evidence type="ECO:0000313" key="1">
    <source>
        <dbReference type="EMBL" id="OWU78019.1"/>
    </source>
</evidence>
<name>A0A225NT66_9RHOB</name>
<sequence>MQSIAMPLALLVAAVACSPLSTYYRPGVEVARLETDTTNCQVTAAQEVPPNNQIRSTPTAFYPGVAYCGAAGCMYGDPFWSDSYIYTVDVNAPLRQKVIQQCMREKGYSPVRIPRCPVEVKAPPGRTTVMPVLTPSSCAVRNRDGSYQIVNVG</sequence>
<keyword evidence="2" id="KW-1185">Reference proteome</keyword>
<gene>
    <name evidence="1" type="ORF">ATO3_01545</name>
</gene>
<reference evidence="1 2" key="1">
    <citation type="submission" date="2013-04" db="EMBL/GenBank/DDBJ databases">
        <title>Oceanicola sp. 22II1-22F33 Genome Sequencing.</title>
        <authorList>
            <person name="Lai Q."/>
            <person name="Li G."/>
            <person name="Shao Z."/>
        </authorList>
    </citation>
    <scope>NUCLEOTIDE SEQUENCE [LARGE SCALE GENOMIC DNA]</scope>
    <source>
        <strain evidence="1 2">22II1-22F33</strain>
    </source>
</reference>
<comment type="caution">
    <text evidence="1">The sequence shown here is derived from an EMBL/GenBank/DDBJ whole genome shotgun (WGS) entry which is preliminary data.</text>
</comment>
<protein>
    <submittedName>
        <fullName evidence="1">Uncharacterized protein</fullName>
    </submittedName>
</protein>
<proteinExistence type="predicted"/>
<dbReference type="Proteomes" id="UP000215377">
    <property type="component" value="Unassembled WGS sequence"/>
</dbReference>
<dbReference type="EMBL" id="AQQR01000001">
    <property type="protein sequence ID" value="OWU78019.1"/>
    <property type="molecule type" value="Genomic_DNA"/>
</dbReference>
<dbReference type="AlphaFoldDB" id="A0A225NT66"/>
<organism evidence="1 2">
    <name type="scientific">Marinibacterium profundimaris</name>
    <dbReference type="NCBI Taxonomy" id="1679460"/>
    <lineage>
        <taxon>Bacteria</taxon>
        <taxon>Pseudomonadati</taxon>
        <taxon>Pseudomonadota</taxon>
        <taxon>Alphaproteobacteria</taxon>
        <taxon>Rhodobacterales</taxon>
        <taxon>Paracoccaceae</taxon>
        <taxon>Marinibacterium</taxon>
    </lineage>
</organism>
<evidence type="ECO:0000313" key="2">
    <source>
        <dbReference type="Proteomes" id="UP000215377"/>
    </source>
</evidence>